<dbReference type="SUPFAM" id="SSF51215">
    <property type="entry name" value="Regulatory protein AraC"/>
    <property type="match status" value="1"/>
</dbReference>
<evidence type="ECO:0000313" key="6">
    <source>
        <dbReference type="EMBL" id="MFC4491467.1"/>
    </source>
</evidence>
<keyword evidence="4" id="KW-0804">Transcription</keyword>
<dbReference type="PROSITE" id="PS01124">
    <property type="entry name" value="HTH_ARAC_FAMILY_2"/>
    <property type="match status" value="1"/>
</dbReference>
<evidence type="ECO:0000256" key="3">
    <source>
        <dbReference type="ARBA" id="ARBA00023159"/>
    </source>
</evidence>
<dbReference type="SUPFAM" id="SSF46689">
    <property type="entry name" value="Homeodomain-like"/>
    <property type="match status" value="2"/>
</dbReference>
<evidence type="ECO:0000256" key="4">
    <source>
        <dbReference type="ARBA" id="ARBA00023163"/>
    </source>
</evidence>
<evidence type="ECO:0000259" key="5">
    <source>
        <dbReference type="PROSITE" id="PS01124"/>
    </source>
</evidence>
<evidence type="ECO:0000313" key="7">
    <source>
        <dbReference type="Proteomes" id="UP001595999"/>
    </source>
</evidence>
<dbReference type="Pfam" id="PF02311">
    <property type="entry name" value="AraC_binding"/>
    <property type="match status" value="1"/>
</dbReference>
<dbReference type="PROSITE" id="PS00041">
    <property type="entry name" value="HTH_ARAC_FAMILY_1"/>
    <property type="match status" value="1"/>
</dbReference>
<organism evidence="6 7">
    <name type="scientific">Chromobacterium aquaticum</name>
    <dbReference type="NCBI Taxonomy" id="467180"/>
    <lineage>
        <taxon>Bacteria</taxon>
        <taxon>Pseudomonadati</taxon>
        <taxon>Pseudomonadota</taxon>
        <taxon>Betaproteobacteria</taxon>
        <taxon>Neisseriales</taxon>
        <taxon>Chromobacteriaceae</taxon>
        <taxon>Chromobacterium</taxon>
    </lineage>
</organism>
<dbReference type="RefSeq" id="WP_231461466.1">
    <property type="nucleotide sequence ID" value="NZ_JAJOHW010000034.1"/>
</dbReference>
<proteinExistence type="predicted"/>
<dbReference type="PANTHER" id="PTHR46796">
    <property type="entry name" value="HTH-TYPE TRANSCRIPTIONAL ACTIVATOR RHAS-RELATED"/>
    <property type="match status" value="1"/>
</dbReference>
<dbReference type="SMART" id="SM00342">
    <property type="entry name" value="HTH_ARAC"/>
    <property type="match status" value="1"/>
</dbReference>
<dbReference type="Pfam" id="PF12833">
    <property type="entry name" value="HTH_18"/>
    <property type="match status" value="1"/>
</dbReference>
<dbReference type="InterPro" id="IPR050204">
    <property type="entry name" value="AraC_XylS_family_regulators"/>
</dbReference>
<dbReference type="InterPro" id="IPR018060">
    <property type="entry name" value="HTH_AraC"/>
</dbReference>
<accession>A0ABV8ZUT6</accession>
<reference evidence="7" key="1">
    <citation type="journal article" date="2019" name="Int. J. Syst. Evol. Microbiol.">
        <title>The Global Catalogue of Microorganisms (GCM) 10K type strain sequencing project: providing services to taxonomists for standard genome sequencing and annotation.</title>
        <authorList>
            <consortium name="The Broad Institute Genomics Platform"/>
            <consortium name="The Broad Institute Genome Sequencing Center for Infectious Disease"/>
            <person name="Wu L."/>
            <person name="Ma J."/>
        </authorList>
    </citation>
    <scope>NUCLEOTIDE SEQUENCE [LARGE SCALE GENOMIC DNA]</scope>
    <source>
        <strain evidence="7">CGMCC 4.7608</strain>
    </source>
</reference>
<dbReference type="InterPro" id="IPR009057">
    <property type="entry name" value="Homeodomain-like_sf"/>
</dbReference>
<comment type="caution">
    <text evidence="6">The sequence shown here is derived from an EMBL/GenBank/DDBJ whole genome shotgun (WGS) entry which is preliminary data.</text>
</comment>
<keyword evidence="3" id="KW-0010">Activator</keyword>
<sequence length="271" mass="29563">MSEPAVTHRFWREAALPQFEARSVADGRKVCYAKHAHETFSIGAITAGACDYFNGKIRRSEQGALVLMNPGDTHACNPVADQAWSYRMLYVDVGWLGRMQQALGVDQVGGFRPLGAAMSRHHGLFSGFNAMFTLLCDAGREPLEKDIAAAAFFGELHPLLGLAPAAAESNLRLERAAEYIAAHCAQSLRLEDISREAGLSASYLIRAFKQRYGVTPHGFLLSQRVSLARRLVRGGLPLAQVAQDAGFSDQAHLQKVFKQYVAATPGQYRAG</sequence>
<keyword evidence="2" id="KW-0238">DNA-binding</keyword>
<keyword evidence="7" id="KW-1185">Reference proteome</keyword>
<gene>
    <name evidence="6" type="ORF">ACFO0R_17800</name>
</gene>
<name>A0ABV8ZUT6_9NEIS</name>
<evidence type="ECO:0000256" key="2">
    <source>
        <dbReference type="ARBA" id="ARBA00023125"/>
    </source>
</evidence>
<dbReference type="Gene3D" id="1.10.10.60">
    <property type="entry name" value="Homeodomain-like"/>
    <property type="match status" value="1"/>
</dbReference>
<dbReference type="InterPro" id="IPR003313">
    <property type="entry name" value="AraC-bd"/>
</dbReference>
<evidence type="ECO:0000256" key="1">
    <source>
        <dbReference type="ARBA" id="ARBA00023015"/>
    </source>
</evidence>
<dbReference type="InterPro" id="IPR037923">
    <property type="entry name" value="HTH-like"/>
</dbReference>
<feature type="domain" description="HTH araC/xylS-type" evidence="5">
    <location>
        <begin position="174"/>
        <end position="271"/>
    </location>
</feature>
<dbReference type="InterPro" id="IPR018062">
    <property type="entry name" value="HTH_AraC-typ_CS"/>
</dbReference>
<protein>
    <submittedName>
        <fullName evidence="6">AraC family transcriptional regulator</fullName>
    </submittedName>
</protein>
<dbReference type="Proteomes" id="UP001595999">
    <property type="component" value="Unassembled WGS sequence"/>
</dbReference>
<keyword evidence="1" id="KW-0805">Transcription regulation</keyword>
<dbReference type="EMBL" id="JBHSEK010000014">
    <property type="protein sequence ID" value="MFC4491467.1"/>
    <property type="molecule type" value="Genomic_DNA"/>
</dbReference>